<organism evidence="2 3">
    <name type="scientific">Smittium megazygosporum</name>
    <dbReference type="NCBI Taxonomy" id="133381"/>
    <lineage>
        <taxon>Eukaryota</taxon>
        <taxon>Fungi</taxon>
        <taxon>Fungi incertae sedis</taxon>
        <taxon>Zoopagomycota</taxon>
        <taxon>Kickxellomycotina</taxon>
        <taxon>Harpellomycetes</taxon>
        <taxon>Harpellales</taxon>
        <taxon>Legeriomycetaceae</taxon>
        <taxon>Smittium</taxon>
    </lineage>
</organism>
<dbReference type="Proteomes" id="UP000245609">
    <property type="component" value="Unassembled WGS sequence"/>
</dbReference>
<evidence type="ECO:0000313" key="3">
    <source>
        <dbReference type="Proteomes" id="UP000245609"/>
    </source>
</evidence>
<dbReference type="AlphaFoldDB" id="A0A2T9ZDB2"/>
<feature type="region of interest" description="Disordered" evidence="1">
    <location>
        <begin position="191"/>
        <end position="212"/>
    </location>
</feature>
<sequence length="269" mass="28606">MFSNQCTTPITLLNLLNDIYSYNPSCTVNWRINPSLTAPVTSTGWCGLDVLTIPYTYGDLTLLISPGPFSPAGNYISAAFGLYTSSGIFASQGPYLVSYVEGSHPFSNAPGPDPNAIPFNRYIRFFMAYDANGLTIGYNNTIIAQLSDQSTLDSIFSGGDAQISLGSQNYIYYLIRNVDIFCESTDEPCGISSTTETSTTSSTEISSETSTTTNSITVTSTDILTTSITQSTTSTSTSISTQTTTSSITGTTSITKTETTLLTVTVALG</sequence>
<reference evidence="2 3" key="1">
    <citation type="journal article" date="2018" name="MBio">
        <title>Comparative Genomics Reveals the Core Gene Toolbox for the Fungus-Insect Symbiosis.</title>
        <authorList>
            <person name="Wang Y."/>
            <person name="Stata M."/>
            <person name="Wang W."/>
            <person name="Stajich J.E."/>
            <person name="White M.M."/>
            <person name="Moncalvo J.M."/>
        </authorList>
    </citation>
    <scope>NUCLEOTIDE SEQUENCE [LARGE SCALE GENOMIC DNA]</scope>
    <source>
        <strain evidence="2 3">SC-DP-2</strain>
    </source>
</reference>
<protein>
    <submittedName>
        <fullName evidence="2">Uncharacterized protein</fullName>
    </submittedName>
</protein>
<comment type="caution">
    <text evidence="2">The sequence shown here is derived from an EMBL/GenBank/DDBJ whole genome shotgun (WGS) entry which is preliminary data.</text>
</comment>
<evidence type="ECO:0000313" key="2">
    <source>
        <dbReference type="EMBL" id="PVV02540.1"/>
    </source>
</evidence>
<proteinExistence type="predicted"/>
<evidence type="ECO:0000256" key="1">
    <source>
        <dbReference type="SAM" id="MobiDB-lite"/>
    </source>
</evidence>
<dbReference type="OrthoDB" id="10656511at2759"/>
<gene>
    <name evidence="2" type="ORF">BB560_003003</name>
</gene>
<name>A0A2T9ZDB2_9FUNG</name>
<keyword evidence="3" id="KW-1185">Reference proteome</keyword>
<dbReference type="EMBL" id="MBFS01000424">
    <property type="protein sequence ID" value="PVV02540.1"/>
    <property type="molecule type" value="Genomic_DNA"/>
</dbReference>
<accession>A0A2T9ZDB2</accession>